<evidence type="ECO:0000256" key="1">
    <source>
        <dbReference type="SAM" id="Phobius"/>
    </source>
</evidence>
<comment type="caution">
    <text evidence="2">The sequence shown here is derived from an EMBL/GenBank/DDBJ whole genome shotgun (WGS) entry which is preliminary data.</text>
</comment>
<name>A0AAV2TDG4_CALDB</name>
<keyword evidence="1" id="KW-0472">Membrane</keyword>
<feature type="transmembrane region" description="Helical" evidence="1">
    <location>
        <begin position="16"/>
        <end position="35"/>
    </location>
</feature>
<proteinExistence type="predicted"/>
<accession>A0AAV2TDG4</accession>
<keyword evidence="1" id="KW-0812">Transmembrane</keyword>
<gene>
    <name evidence="2" type="ORF">CDAUBV1_LOCUS7516</name>
</gene>
<dbReference type="Proteomes" id="UP001497525">
    <property type="component" value="Unassembled WGS sequence"/>
</dbReference>
<keyword evidence="1" id="KW-1133">Transmembrane helix</keyword>
<dbReference type="AlphaFoldDB" id="A0AAV2TDG4"/>
<dbReference type="EMBL" id="CAXLJL010000190">
    <property type="protein sequence ID" value="CAL5134311.1"/>
    <property type="molecule type" value="Genomic_DNA"/>
</dbReference>
<protein>
    <submittedName>
        <fullName evidence="2">Uncharacterized protein</fullName>
    </submittedName>
</protein>
<evidence type="ECO:0000313" key="3">
    <source>
        <dbReference type="Proteomes" id="UP001497525"/>
    </source>
</evidence>
<organism evidence="2 3">
    <name type="scientific">Calicophoron daubneyi</name>
    <name type="common">Rumen fluke</name>
    <name type="synonym">Paramphistomum daubneyi</name>
    <dbReference type="NCBI Taxonomy" id="300641"/>
    <lineage>
        <taxon>Eukaryota</taxon>
        <taxon>Metazoa</taxon>
        <taxon>Spiralia</taxon>
        <taxon>Lophotrochozoa</taxon>
        <taxon>Platyhelminthes</taxon>
        <taxon>Trematoda</taxon>
        <taxon>Digenea</taxon>
        <taxon>Plagiorchiida</taxon>
        <taxon>Pronocephalata</taxon>
        <taxon>Paramphistomoidea</taxon>
        <taxon>Paramphistomidae</taxon>
        <taxon>Calicophoron</taxon>
    </lineage>
</organism>
<evidence type="ECO:0000313" key="2">
    <source>
        <dbReference type="EMBL" id="CAL5134311.1"/>
    </source>
</evidence>
<reference evidence="2" key="1">
    <citation type="submission" date="2024-06" db="EMBL/GenBank/DDBJ databases">
        <authorList>
            <person name="Liu X."/>
            <person name="Lenzi L."/>
            <person name="Haldenby T S."/>
            <person name="Uol C."/>
        </authorList>
    </citation>
    <scope>NUCLEOTIDE SEQUENCE</scope>
</reference>
<sequence length="110" mass="12421">MPSPTKVHPDQVQKNHLYLTVFLLRTALIYLPSVFHSVFTHRSVLFVPDSFSPRTVAGCEKIQSKFFSMPPCVKSGHSSVGLEFHPHTHTHALSLFCSLCFCRPQSQTHT</sequence>